<keyword evidence="1" id="KW-0812">Transmembrane</keyword>
<feature type="transmembrane region" description="Helical" evidence="1">
    <location>
        <begin position="49"/>
        <end position="67"/>
    </location>
</feature>
<dbReference type="Proteomes" id="UP000663866">
    <property type="component" value="Unassembled WGS sequence"/>
</dbReference>
<dbReference type="EMBL" id="CAJOBG010001016">
    <property type="protein sequence ID" value="CAF3885197.1"/>
    <property type="molecule type" value="Genomic_DNA"/>
</dbReference>
<keyword evidence="6" id="KW-1185">Reference proteome</keyword>
<evidence type="ECO:0000256" key="1">
    <source>
        <dbReference type="SAM" id="Phobius"/>
    </source>
</evidence>
<feature type="transmembrane region" description="Helical" evidence="1">
    <location>
        <begin position="153"/>
        <end position="170"/>
    </location>
</feature>
<dbReference type="Proteomes" id="UP000681720">
    <property type="component" value="Unassembled WGS sequence"/>
</dbReference>
<keyword evidence="1" id="KW-1133">Transmembrane helix</keyword>
<proteinExistence type="predicted"/>
<dbReference type="Proteomes" id="UP000663842">
    <property type="component" value="Unassembled WGS sequence"/>
</dbReference>
<evidence type="ECO:0000313" key="3">
    <source>
        <dbReference type="EMBL" id="CAF3986860.1"/>
    </source>
</evidence>
<dbReference type="Proteomes" id="UP000681967">
    <property type="component" value="Unassembled WGS sequence"/>
</dbReference>
<gene>
    <name evidence="3" type="ORF">BYL167_LOCUS12923</name>
    <name evidence="4" type="ORF">GIL414_LOCUS12083</name>
    <name evidence="2" type="ORF">OVN521_LOCUS8679</name>
    <name evidence="5" type="ORF">UXM345_LOCUS23789</name>
</gene>
<evidence type="ECO:0000313" key="4">
    <source>
        <dbReference type="EMBL" id="CAF4006910.1"/>
    </source>
</evidence>
<evidence type="ECO:0000313" key="5">
    <source>
        <dbReference type="EMBL" id="CAF4127476.1"/>
    </source>
</evidence>
<evidence type="ECO:0000313" key="6">
    <source>
        <dbReference type="Proteomes" id="UP000663866"/>
    </source>
</evidence>
<feature type="transmembrane region" description="Helical" evidence="1">
    <location>
        <begin position="127"/>
        <end position="146"/>
    </location>
</feature>
<evidence type="ECO:0000313" key="2">
    <source>
        <dbReference type="EMBL" id="CAF3885197.1"/>
    </source>
</evidence>
<protein>
    <submittedName>
        <fullName evidence="2">Uncharacterized protein</fullName>
    </submittedName>
</protein>
<accession>A0A819GPU4</accession>
<dbReference type="EMBL" id="CAJOBF010004180">
    <property type="protein sequence ID" value="CAF4127476.1"/>
    <property type="molecule type" value="Genomic_DNA"/>
</dbReference>
<dbReference type="EMBL" id="CAJOBH010004356">
    <property type="protein sequence ID" value="CAF3986860.1"/>
    <property type="molecule type" value="Genomic_DNA"/>
</dbReference>
<sequence>MIIITVLGLITKRLLLQSIHNELCDKYKREDLIFYKINSICNLLDLQDFNILTFSAACWFLLILIIFSKRITFLKNKLNGYVAPVVPVDFFIHVKRKFTAVIFAIIADELLRIVNQVINGTSVKVDGVIVVYLLQIVEVFVIGVRYYPILSAIYMDSILSLVCATFYAWFDFSFTTVNHSLCQSDFYSSDNDFNATNGSYIKRLFQYYGTGQNLIIIQLLMDIPRYICWSYVVMKLYQYFQSCILIVPLLDGLQTTLQALIDAVSSVGQDGSKQSEVLFPNLIRSFVTAILTACVRTVIQILVILANIRRNLFQIFSGDDSKILKRNKEKYIDCGIGNVHFVDFIIGYLIWGYVLITLFT</sequence>
<feature type="transmembrane region" description="Helical" evidence="1">
    <location>
        <begin position="282"/>
        <end position="306"/>
    </location>
</feature>
<name>A0A819GPU4_9BILA</name>
<dbReference type="EMBL" id="CAJOBJ010004640">
    <property type="protein sequence ID" value="CAF4006910.1"/>
    <property type="molecule type" value="Genomic_DNA"/>
</dbReference>
<keyword evidence="1" id="KW-0472">Membrane</keyword>
<feature type="transmembrane region" description="Helical" evidence="1">
    <location>
        <begin position="331"/>
        <end position="356"/>
    </location>
</feature>
<reference evidence="2" key="1">
    <citation type="submission" date="2021-02" db="EMBL/GenBank/DDBJ databases">
        <authorList>
            <person name="Nowell W R."/>
        </authorList>
    </citation>
    <scope>NUCLEOTIDE SEQUENCE</scope>
</reference>
<comment type="caution">
    <text evidence="2">The sequence shown here is derived from an EMBL/GenBank/DDBJ whole genome shotgun (WGS) entry which is preliminary data.</text>
</comment>
<dbReference type="AlphaFoldDB" id="A0A819GPU4"/>
<organism evidence="2 6">
    <name type="scientific">Rotaria magnacalcarata</name>
    <dbReference type="NCBI Taxonomy" id="392030"/>
    <lineage>
        <taxon>Eukaryota</taxon>
        <taxon>Metazoa</taxon>
        <taxon>Spiralia</taxon>
        <taxon>Gnathifera</taxon>
        <taxon>Rotifera</taxon>
        <taxon>Eurotatoria</taxon>
        <taxon>Bdelloidea</taxon>
        <taxon>Philodinida</taxon>
        <taxon>Philodinidae</taxon>
        <taxon>Rotaria</taxon>
    </lineage>
</organism>